<proteinExistence type="predicted"/>
<keyword evidence="3" id="KW-1185">Reference proteome</keyword>
<evidence type="ECO:0000256" key="1">
    <source>
        <dbReference type="SAM" id="MobiDB-lite"/>
    </source>
</evidence>
<evidence type="ECO:0000313" key="2">
    <source>
        <dbReference type="EMBL" id="KAG2275820.1"/>
    </source>
</evidence>
<reference evidence="2 3" key="1">
    <citation type="submission" date="2020-02" db="EMBL/GenBank/DDBJ databases">
        <authorList>
            <person name="Ma Q."/>
            <person name="Huang Y."/>
            <person name="Song X."/>
            <person name="Pei D."/>
        </authorList>
    </citation>
    <scope>NUCLEOTIDE SEQUENCE [LARGE SCALE GENOMIC DNA]</scope>
    <source>
        <strain evidence="2">Sxm20200214</strain>
        <tissue evidence="2">Leaf</tissue>
    </source>
</reference>
<gene>
    <name evidence="2" type="ORF">Bca52824_058375</name>
</gene>
<dbReference type="OrthoDB" id="10435934at2759"/>
<sequence length="99" mass="10628">MSKRFASSIPAAADRARLKRRSDSLVSHSDGSSEPCEGSGCDLMAPVPLSCVYAAPPLVGHASSVGEDELAEWRNWYSLAPIVSLRVPSSEEHASRYIP</sequence>
<dbReference type="AlphaFoldDB" id="A0A8X7UDK3"/>
<name>A0A8X7UDK3_BRACI</name>
<protein>
    <submittedName>
        <fullName evidence="2">Uncharacterized protein</fullName>
    </submittedName>
</protein>
<feature type="region of interest" description="Disordered" evidence="1">
    <location>
        <begin position="1"/>
        <end position="38"/>
    </location>
</feature>
<feature type="compositionally biased region" description="Low complexity" evidence="1">
    <location>
        <begin position="24"/>
        <end position="33"/>
    </location>
</feature>
<evidence type="ECO:0000313" key="3">
    <source>
        <dbReference type="Proteomes" id="UP000886595"/>
    </source>
</evidence>
<accession>A0A8X7UDK3</accession>
<organism evidence="2 3">
    <name type="scientific">Brassica carinata</name>
    <name type="common">Ethiopian mustard</name>
    <name type="synonym">Abyssinian cabbage</name>
    <dbReference type="NCBI Taxonomy" id="52824"/>
    <lineage>
        <taxon>Eukaryota</taxon>
        <taxon>Viridiplantae</taxon>
        <taxon>Streptophyta</taxon>
        <taxon>Embryophyta</taxon>
        <taxon>Tracheophyta</taxon>
        <taxon>Spermatophyta</taxon>
        <taxon>Magnoliopsida</taxon>
        <taxon>eudicotyledons</taxon>
        <taxon>Gunneridae</taxon>
        <taxon>Pentapetalae</taxon>
        <taxon>rosids</taxon>
        <taxon>malvids</taxon>
        <taxon>Brassicales</taxon>
        <taxon>Brassicaceae</taxon>
        <taxon>Brassiceae</taxon>
        <taxon>Brassica</taxon>
    </lineage>
</organism>
<comment type="caution">
    <text evidence="2">The sequence shown here is derived from an EMBL/GenBank/DDBJ whole genome shotgun (WGS) entry which is preliminary data.</text>
</comment>
<dbReference type="EMBL" id="JAAMPC010000012">
    <property type="protein sequence ID" value="KAG2275820.1"/>
    <property type="molecule type" value="Genomic_DNA"/>
</dbReference>
<dbReference type="Proteomes" id="UP000886595">
    <property type="component" value="Unassembled WGS sequence"/>
</dbReference>